<dbReference type="GeneID" id="116308906"/>
<dbReference type="GO" id="GO:0005819">
    <property type="term" value="C:spindle"/>
    <property type="evidence" value="ECO:0007669"/>
    <property type="project" value="UniProtKB-SubCell"/>
</dbReference>
<keyword evidence="13" id="KW-0206">Cytoskeleton</keyword>
<keyword evidence="9" id="KW-0498">Mitosis</keyword>
<evidence type="ECO:0000256" key="10">
    <source>
        <dbReference type="ARBA" id="ARBA00022829"/>
    </source>
</evidence>
<dbReference type="GO" id="GO:0007059">
    <property type="term" value="P:chromosome segregation"/>
    <property type="evidence" value="ECO:0007669"/>
    <property type="project" value="UniProtKB-KW"/>
</dbReference>
<evidence type="ECO:0000256" key="2">
    <source>
        <dbReference type="ARBA" id="ARBA00004186"/>
    </source>
</evidence>
<protein>
    <submittedName>
        <fullName evidence="18">Baculoviral IAP repeat-containing protein 5-like</fullName>
    </submittedName>
</protein>
<evidence type="ECO:0000256" key="8">
    <source>
        <dbReference type="ARBA" id="ARBA00022723"/>
    </source>
</evidence>
<gene>
    <name evidence="18" type="primary">LOC116308906</name>
</gene>
<keyword evidence="15" id="KW-0131">Cell cycle</keyword>
<keyword evidence="6" id="KW-0597">Phosphoprotein</keyword>
<evidence type="ECO:0000256" key="1">
    <source>
        <dbReference type="ARBA" id="ARBA00004123"/>
    </source>
</evidence>
<dbReference type="FunCoup" id="A0A6P8J6A1">
    <property type="interactions" value="1058"/>
</dbReference>
<evidence type="ECO:0000256" key="3">
    <source>
        <dbReference type="ARBA" id="ARBA00004584"/>
    </source>
</evidence>
<dbReference type="KEGG" id="aten:116308906"/>
<dbReference type="Pfam" id="PF00653">
    <property type="entry name" value="BIR"/>
    <property type="match status" value="1"/>
</dbReference>
<name>A0A6P8J6A1_ACTTE</name>
<dbReference type="InParanoid" id="A0A6P8J6A1"/>
<evidence type="ECO:0000256" key="7">
    <source>
        <dbReference type="ARBA" id="ARBA00022618"/>
    </source>
</evidence>
<dbReference type="CDD" id="cd00022">
    <property type="entry name" value="BIR"/>
    <property type="match status" value="1"/>
</dbReference>
<evidence type="ECO:0000256" key="11">
    <source>
        <dbReference type="ARBA" id="ARBA00022833"/>
    </source>
</evidence>
<keyword evidence="14" id="KW-0539">Nucleus</keyword>
<keyword evidence="11" id="KW-0862">Zinc</keyword>
<comment type="similarity">
    <text evidence="4">Belongs to the IAP family.</text>
</comment>
<evidence type="ECO:0000256" key="4">
    <source>
        <dbReference type="ARBA" id="ARBA00006672"/>
    </source>
</evidence>
<evidence type="ECO:0000256" key="14">
    <source>
        <dbReference type="ARBA" id="ARBA00023242"/>
    </source>
</evidence>
<dbReference type="InterPro" id="IPR001370">
    <property type="entry name" value="BIR_rpt"/>
</dbReference>
<comment type="subcellular location">
    <subcellularLocation>
        <location evidence="3">Chromosome</location>
        <location evidence="3">Centromere</location>
    </subcellularLocation>
    <subcellularLocation>
        <location evidence="2">Cytoplasm</location>
        <location evidence="2">Cytoskeleton</location>
        <location evidence="2">Spindle</location>
    </subcellularLocation>
    <subcellularLocation>
        <location evidence="1">Nucleus</location>
    </subcellularLocation>
</comment>
<evidence type="ECO:0000256" key="9">
    <source>
        <dbReference type="ARBA" id="ARBA00022776"/>
    </source>
</evidence>
<evidence type="ECO:0000256" key="5">
    <source>
        <dbReference type="ARBA" id="ARBA00022490"/>
    </source>
</evidence>
<evidence type="ECO:0000256" key="6">
    <source>
        <dbReference type="ARBA" id="ARBA00022553"/>
    </source>
</evidence>
<proteinExistence type="inferred from homology"/>
<keyword evidence="17" id="KW-1185">Reference proteome</keyword>
<dbReference type="GO" id="GO:0051301">
    <property type="term" value="P:cell division"/>
    <property type="evidence" value="ECO:0007669"/>
    <property type="project" value="UniProtKB-KW"/>
</dbReference>
<dbReference type="InterPro" id="IPR051190">
    <property type="entry name" value="Baculoviral_IAP"/>
</dbReference>
<dbReference type="GO" id="GO:0000775">
    <property type="term" value="C:chromosome, centromeric region"/>
    <property type="evidence" value="ECO:0007669"/>
    <property type="project" value="UniProtKB-SubCell"/>
</dbReference>
<keyword evidence="10" id="KW-0159">Chromosome partition</keyword>
<dbReference type="OrthoDB" id="2196114at2759"/>
<evidence type="ECO:0000256" key="16">
    <source>
        <dbReference type="ARBA" id="ARBA00023328"/>
    </source>
</evidence>
<dbReference type="FunFam" id="1.10.1170.10:FF:000009">
    <property type="entry name" value="Baculoviral IAP repeat-containing protein 5"/>
    <property type="match status" value="1"/>
</dbReference>
<keyword evidence="8" id="KW-0479">Metal-binding</keyword>
<dbReference type="PROSITE" id="PS50143">
    <property type="entry name" value="BIR_REPEAT_2"/>
    <property type="match status" value="1"/>
</dbReference>
<evidence type="ECO:0000313" key="17">
    <source>
        <dbReference type="Proteomes" id="UP000515163"/>
    </source>
</evidence>
<evidence type="ECO:0000256" key="12">
    <source>
        <dbReference type="ARBA" id="ARBA00022843"/>
    </source>
</evidence>
<keyword evidence="16" id="KW-0137">Centromere</keyword>
<dbReference type="PANTHER" id="PTHR46771">
    <property type="entry name" value="DETERIN"/>
    <property type="match status" value="1"/>
</dbReference>
<evidence type="ECO:0000256" key="13">
    <source>
        <dbReference type="ARBA" id="ARBA00023212"/>
    </source>
</evidence>
<dbReference type="SMART" id="SM00238">
    <property type="entry name" value="BIR"/>
    <property type="match status" value="1"/>
</dbReference>
<organism evidence="17 18">
    <name type="scientific">Actinia tenebrosa</name>
    <name type="common">Australian red waratah sea anemone</name>
    <dbReference type="NCBI Taxonomy" id="6105"/>
    <lineage>
        <taxon>Eukaryota</taxon>
        <taxon>Metazoa</taxon>
        <taxon>Cnidaria</taxon>
        <taxon>Anthozoa</taxon>
        <taxon>Hexacorallia</taxon>
        <taxon>Actiniaria</taxon>
        <taxon>Actiniidae</taxon>
        <taxon>Actinia</taxon>
    </lineage>
</organism>
<dbReference type="GO" id="GO:0046872">
    <property type="term" value="F:metal ion binding"/>
    <property type="evidence" value="ECO:0007669"/>
    <property type="project" value="UniProtKB-KW"/>
</dbReference>
<dbReference type="AlphaFoldDB" id="A0A6P8J6A1"/>
<dbReference type="GO" id="GO:0005634">
    <property type="term" value="C:nucleus"/>
    <property type="evidence" value="ECO:0007669"/>
    <property type="project" value="UniProtKB-SubCell"/>
</dbReference>
<evidence type="ECO:0000313" key="18">
    <source>
        <dbReference type="RefSeq" id="XP_031575287.1"/>
    </source>
</evidence>
<sequence length="139" mass="16585">MDAIKYDFNMNREQNRKATFIEWPFNDENCNCTSEKMAAAGFYHCPTDRDQDIARCFVCFKELEGWEPEDDPWKEHKSHSPKCEFLALNKREEDMTVEEFLDLETKGQNNRVKKIAELKIREFEETAEHVKEEMKKLVP</sequence>
<keyword evidence="12" id="KW-0832">Ubl conjugation</keyword>
<keyword evidence="7" id="KW-0132">Cell division</keyword>
<evidence type="ECO:0000256" key="15">
    <source>
        <dbReference type="ARBA" id="ARBA00023306"/>
    </source>
</evidence>
<reference evidence="18" key="1">
    <citation type="submission" date="2025-08" db="UniProtKB">
        <authorList>
            <consortium name="RefSeq"/>
        </authorList>
    </citation>
    <scope>IDENTIFICATION</scope>
    <source>
        <tissue evidence="18">Tentacle</tissue>
    </source>
</reference>
<dbReference type="SUPFAM" id="SSF57924">
    <property type="entry name" value="Inhibitor of apoptosis (IAP) repeat"/>
    <property type="match status" value="1"/>
</dbReference>
<dbReference type="RefSeq" id="XP_031575287.1">
    <property type="nucleotide sequence ID" value="XM_031719427.1"/>
</dbReference>
<keyword evidence="5" id="KW-0963">Cytoplasm</keyword>
<accession>A0A6P8J6A1</accession>
<dbReference type="PANTHER" id="PTHR46771:SF5">
    <property type="entry name" value="DETERIN"/>
    <property type="match status" value="1"/>
</dbReference>
<dbReference type="Proteomes" id="UP000515163">
    <property type="component" value="Unplaced"/>
</dbReference>
<dbReference type="Gene3D" id="1.10.1170.10">
    <property type="entry name" value="Inhibitor Of Apoptosis Protein (2mihbC-IAP-1), Chain A"/>
    <property type="match status" value="1"/>
</dbReference>